<reference evidence="2 3" key="1">
    <citation type="submission" date="2016-06" db="EMBL/GenBank/DDBJ databases">
        <title>Genome sequencing of Cryobacterium arcticum PAMC 27867.</title>
        <authorList>
            <person name="Lee J."/>
            <person name="Kim O.-S."/>
        </authorList>
    </citation>
    <scope>NUCLEOTIDE SEQUENCE [LARGE SCALE GENOMIC DNA]</scope>
    <source>
        <strain evidence="2 3">PAMC 27867</strain>
        <plasmid evidence="3">pp27867_1</plasmid>
    </source>
</reference>
<evidence type="ECO:0000256" key="1">
    <source>
        <dbReference type="SAM" id="MobiDB-lite"/>
    </source>
</evidence>
<dbReference type="KEGG" id="cart:PA27867_3925"/>
<geneLocation type="plasmid" evidence="3">
    <name>pp27867_1</name>
</geneLocation>
<dbReference type="EMBL" id="CP016283">
    <property type="protein sequence ID" value="ANP74835.1"/>
    <property type="molecule type" value="Genomic_DNA"/>
</dbReference>
<keyword evidence="3" id="KW-1185">Reference proteome</keyword>
<protein>
    <submittedName>
        <fullName evidence="2">Uncharacterized protein</fullName>
    </submittedName>
</protein>
<dbReference type="OrthoDB" id="5198679at2"/>
<keyword evidence="2" id="KW-0614">Plasmid</keyword>
<dbReference type="AlphaFoldDB" id="A0A1B1BQL5"/>
<gene>
    <name evidence="2" type="ORF">PA27867_3925</name>
</gene>
<sequence>MSIDAFGIAKSQSAGHANEPSWHLKGQTLHLLARLRDHIERIDTGKAYAVDDLAVVLRAFLHPGRGNDVLGRLAKSAGLESLEIELSRPPSTGPDVYLAFGSVPTSFRQTSELGGRKVSIKQWPLEPVAHIQIGKDAKTWSWANLVSEYANKWGGSHLDKQVPQHLPLLDHLGVSGYGLTTYLFRAAAVEIWHKAHFILKSSWFVKSGRKLTIEEIESFRVGTPGDISEDPRDISSRGRFEWYEWTSSHVDFLYLGDETTNGSAQLYTGMSWDMAVSFEGAKASDPIPVQRPREPGVTSLTEADFSENKTLPVRGRLLSFQQLDREYSHRATVNHSDEPA</sequence>
<dbReference type="RefSeq" id="WP_157109399.1">
    <property type="nucleotide sequence ID" value="NZ_CP016283.1"/>
</dbReference>
<dbReference type="Proteomes" id="UP000092582">
    <property type="component" value="Plasmid pP27867_1"/>
</dbReference>
<name>A0A1B1BQL5_9MICO</name>
<accession>A0A1B1BQL5</accession>
<organism evidence="2 3">
    <name type="scientific">Cryobacterium arcticum</name>
    <dbReference type="NCBI Taxonomy" id="670052"/>
    <lineage>
        <taxon>Bacteria</taxon>
        <taxon>Bacillati</taxon>
        <taxon>Actinomycetota</taxon>
        <taxon>Actinomycetes</taxon>
        <taxon>Micrococcales</taxon>
        <taxon>Microbacteriaceae</taxon>
        <taxon>Cryobacterium</taxon>
    </lineage>
</organism>
<proteinExistence type="predicted"/>
<feature type="region of interest" description="Disordered" evidence="1">
    <location>
        <begin position="285"/>
        <end position="304"/>
    </location>
</feature>
<evidence type="ECO:0000313" key="2">
    <source>
        <dbReference type="EMBL" id="ANP74835.1"/>
    </source>
</evidence>
<evidence type="ECO:0000313" key="3">
    <source>
        <dbReference type="Proteomes" id="UP000092582"/>
    </source>
</evidence>